<keyword evidence="5" id="KW-1185">Reference proteome</keyword>
<dbReference type="Gene3D" id="3.30.465.10">
    <property type="match status" value="1"/>
</dbReference>
<dbReference type="Pfam" id="PF01565">
    <property type="entry name" value="FAD_binding_4"/>
    <property type="match status" value="1"/>
</dbReference>
<dbReference type="Proteomes" id="UP000019364">
    <property type="component" value="Unassembled WGS sequence"/>
</dbReference>
<dbReference type="InterPro" id="IPR036318">
    <property type="entry name" value="FAD-bd_PCMH-like_sf"/>
</dbReference>
<gene>
    <name evidence="4" type="ORF">JCM16418_3723</name>
</gene>
<dbReference type="EMBL" id="BAVZ01000013">
    <property type="protein sequence ID" value="GAF09578.1"/>
    <property type="molecule type" value="Genomic_DNA"/>
</dbReference>
<accession>W7YQ19</accession>
<dbReference type="GO" id="GO:0016899">
    <property type="term" value="F:oxidoreductase activity, acting on the CH-OH group of donors, oxygen as acceptor"/>
    <property type="evidence" value="ECO:0007669"/>
    <property type="project" value="InterPro"/>
</dbReference>
<dbReference type="PANTHER" id="PTHR43762:SF1">
    <property type="entry name" value="D-ARABINONO-1,4-LACTONE OXIDASE"/>
    <property type="match status" value="1"/>
</dbReference>
<proteinExistence type="predicted"/>
<evidence type="ECO:0000259" key="3">
    <source>
        <dbReference type="PROSITE" id="PS51387"/>
    </source>
</evidence>
<name>W7YQ19_9BACL</name>
<dbReference type="InterPro" id="IPR006094">
    <property type="entry name" value="Oxid_FAD_bind_N"/>
</dbReference>
<dbReference type="InterPro" id="IPR016166">
    <property type="entry name" value="FAD-bd_PCMH"/>
</dbReference>
<protein>
    <submittedName>
        <fullName evidence="4">Oxidoreductase</fullName>
    </submittedName>
</protein>
<organism evidence="4 5">
    <name type="scientific">Paenibacillus pini JCM 16418</name>
    <dbReference type="NCBI Taxonomy" id="1236976"/>
    <lineage>
        <taxon>Bacteria</taxon>
        <taxon>Bacillati</taxon>
        <taxon>Bacillota</taxon>
        <taxon>Bacilli</taxon>
        <taxon>Bacillales</taxon>
        <taxon>Paenibacillaceae</taxon>
        <taxon>Paenibacillus</taxon>
    </lineage>
</organism>
<dbReference type="SUPFAM" id="SSF56176">
    <property type="entry name" value="FAD-binding/transporter-associated domain-like"/>
    <property type="match status" value="1"/>
</dbReference>
<dbReference type="InterPro" id="IPR016169">
    <property type="entry name" value="FAD-bd_PCMH_sub2"/>
</dbReference>
<evidence type="ECO:0000313" key="4">
    <source>
        <dbReference type="EMBL" id="GAF09578.1"/>
    </source>
</evidence>
<reference evidence="4 5" key="1">
    <citation type="journal article" date="2014" name="Genome Announc.">
        <title>Draft Genome Sequence of Paenibacillus pini JCM 16418T, Isolated from the Rhizosphere of Pine Tree.</title>
        <authorList>
            <person name="Yuki M."/>
            <person name="Oshima K."/>
            <person name="Suda W."/>
            <person name="Oshida Y."/>
            <person name="Kitamura K."/>
            <person name="Iida Y."/>
            <person name="Hattori M."/>
            <person name="Ohkuma M."/>
        </authorList>
    </citation>
    <scope>NUCLEOTIDE SEQUENCE [LARGE SCALE GENOMIC DNA]</scope>
    <source>
        <strain evidence="4 5">JCM 16418</strain>
    </source>
</reference>
<dbReference type="GO" id="GO:0071949">
    <property type="term" value="F:FAD binding"/>
    <property type="evidence" value="ECO:0007669"/>
    <property type="project" value="InterPro"/>
</dbReference>
<dbReference type="AlphaFoldDB" id="W7YQ19"/>
<keyword evidence="1" id="KW-0285">Flavoprotein</keyword>
<evidence type="ECO:0000256" key="2">
    <source>
        <dbReference type="ARBA" id="ARBA00023002"/>
    </source>
</evidence>
<dbReference type="PROSITE" id="PS51387">
    <property type="entry name" value="FAD_PCMH"/>
    <property type="match status" value="1"/>
</dbReference>
<feature type="domain" description="FAD-binding PCMH-type" evidence="3">
    <location>
        <begin position="37"/>
        <end position="209"/>
    </location>
</feature>
<sequence>MKKTIVLLFLTCLCVYEYITNDTPDQNPYLITDYSRLHPVKVERIVEGKEEEQLAQLLQDAKAKGLKLSISGQRHSQGGHTYYKDAIVIDMTSFNQILMLDPKRKLIRVQAGATWKDIQDRINPYHLSVSSMQSQNIFTVGGSISINAHGRDLRNGSLINSVESFHLLTADGLIREISRTKEPELFRLALGGYGLFGIILDVTLHLTDDEVYRTKIELFRPKTIVII</sequence>
<comment type="caution">
    <text evidence="4">The sequence shown here is derived from an EMBL/GenBank/DDBJ whole genome shotgun (WGS) entry which is preliminary data.</text>
</comment>
<evidence type="ECO:0000256" key="1">
    <source>
        <dbReference type="ARBA" id="ARBA00022630"/>
    </source>
</evidence>
<evidence type="ECO:0000313" key="5">
    <source>
        <dbReference type="Proteomes" id="UP000019364"/>
    </source>
</evidence>
<dbReference type="eggNOG" id="COG0277">
    <property type="taxonomic scope" value="Bacteria"/>
</dbReference>
<dbReference type="STRING" id="1236976.JCM16418_3723"/>
<dbReference type="InterPro" id="IPR010031">
    <property type="entry name" value="FAD_lactone_oxidase-like"/>
</dbReference>
<keyword evidence="2" id="KW-0560">Oxidoreductase</keyword>
<dbReference type="PANTHER" id="PTHR43762">
    <property type="entry name" value="L-GULONOLACTONE OXIDASE"/>
    <property type="match status" value="1"/>
</dbReference>